<dbReference type="NCBIfam" id="TIGR01414">
    <property type="entry name" value="autotrans_barl"/>
    <property type="match status" value="1"/>
</dbReference>
<evidence type="ECO:0000313" key="4">
    <source>
        <dbReference type="EMBL" id="MBB6579202.1"/>
    </source>
</evidence>
<accession>A0ABR6RJ63</accession>
<evidence type="ECO:0008006" key="6">
    <source>
        <dbReference type="Google" id="ProtNLM"/>
    </source>
</evidence>
<dbReference type="SUPFAM" id="SSF51126">
    <property type="entry name" value="Pectin lyase-like"/>
    <property type="match status" value="1"/>
</dbReference>
<evidence type="ECO:0000256" key="1">
    <source>
        <dbReference type="SAM" id="Phobius"/>
    </source>
</evidence>
<proteinExistence type="predicted"/>
<dbReference type="InterPro" id="IPR006315">
    <property type="entry name" value="OM_autotransptr_brl_dom"/>
</dbReference>
<dbReference type="InterPro" id="IPR011050">
    <property type="entry name" value="Pectin_lyase_fold/virulence"/>
</dbReference>
<comment type="caution">
    <text evidence="4">The sequence shown here is derived from an EMBL/GenBank/DDBJ whole genome shotgun (WGS) entry which is preliminary data.</text>
</comment>
<dbReference type="InterPro" id="IPR043990">
    <property type="entry name" value="AC_1"/>
</dbReference>
<sequence>MTASAASVCNATLTTYTGNNVAGAYDAGSVLNLLPATSITTTSNTGTYTLSSGGMNVGGVGLRPAAALVHGLGNLSVTSRGANSRAIYIYGGANASNERSKLQVDGNLTALRSVGTGGAVIQNVGGVIEVTGTARIAADATTTVPAPVDGVRNGASSGTEGSNLFHNGLTVYTSLTGILNSAGLVQVQGQAANINSTAGTAIDISAGSIDMPVQATVTSSTGTAIHSTGGQVVLGTTALTSTTPPSGTSLIKIGTQAVSVQGANGIQAVATGGNTVQMLGGIVNASAGDAVVVNSNATANEVSISAGQVTSTSGRAIFDGPGNGNTTVTLESAAVISGSIVLGDGSDSLFINGTDLSQVSSIDGGDDASTADGYVDRLTLAAMNGPQAANKFLNWERITLTGNSDLTWTGNTLSTGSGSLASEAMGLVVNGGSTSRIASTTFSISGDLTNDGLVTLTNAQTGNTLTVTGNYGGGGTLALDVALGDSSSPADRMIVEGNTSAGPTILSISNLNGAGAETTGDGILVVQVNGTSAANSFALPAPGYIDVNGYRYQLVQAGASWYLQAKAIPASVPAVSISCTPATLSDSPNQIATCTLTASQPAPSTGLLVNLTLPAQSTRHTMNCPNPLPIAAGQTQSTAACTLTATPNTVAGDGNIALDIGVAAAADSSYSIGGTPAQVSIIDDDLSAAPAPVPTLQQWGVMALSLLLTMMGVVRLRRRQH</sequence>
<gene>
    <name evidence="4" type="ORF">HNP33_003312</name>
</gene>
<feature type="domain" description="IPTL-CTERM protein sorting" evidence="2">
    <location>
        <begin position="691"/>
        <end position="718"/>
    </location>
</feature>
<evidence type="ECO:0000259" key="3">
    <source>
        <dbReference type="Pfam" id="PF18883"/>
    </source>
</evidence>
<evidence type="ECO:0000313" key="5">
    <source>
        <dbReference type="Proteomes" id="UP000562492"/>
    </source>
</evidence>
<reference evidence="4 5" key="1">
    <citation type="submission" date="2020-08" db="EMBL/GenBank/DDBJ databases">
        <title>Functional genomics of gut bacteria from endangered species of beetles.</title>
        <authorList>
            <person name="Carlos-Shanley C."/>
        </authorList>
    </citation>
    <scope>NUCLEOTIDE SEQUENCE [LARGE SCALE GENOMIC DNA]</scope>
    <source>
        <strain evidence="4 5">S00124</strain>
    </source>
</reference>
<keyword evidence="1" id="KW-1133">Transmembrane helix</keyword>
<dbReference type="Proteomes" id="UP000562492">
    <property type="component" value="Unassembled WGS sequence"/>
</dbReference>
<dbReference type="RefSeq" id="WP_184710228.1">
    <property type="nucleotide sequence ID" value="NZ_JACHKZ010000024.1"/>
</dbReference>
<dbReference type="NCBIfam" id="TIGR04174">
    <property type="entry name" value="IPTL_CTERM"/>
    <property type="match status" value="1"/>
</dbReference>
<protein>
    <recommendedName>
        <fullName evidence="6">IPTL-CTERM protein sorting domain-containing protein</fullName>
    </recommendedName>
</protein>
<dbReference type="CDD" id="cd01344">
    <property type="entry name" value="PL2_Passenger_AT"/>
    <property type="match status" value="1"/>
</dbReference>
<name>A0ABR6RJ63_9BURK</name>
<dbReference type="InterPro" id="IPR026442">
    <property type="entry name" value="IPTL_CTERM"/>
</dbReference>
<evidence type="ECO:0000259" key="2">
    <source>
        <dbReference type="Pfam" id="PF18203"/>
    </source>
</evidence>
<feature type="domain" description="Autochaperone" evidence="3">
    <location>
        <begin position="448"/>
        <end position="554"/>
    </location>
</feature>
<keyword evidence="1" id="KW-0812">Transmembrane</keyword>
<organism evidence="4 5">
    <name type="scientific">Comamonas odontotermitis</name>
    <dbReference type="NCBI Taxonomy" id="379895"/>
    <lineage>
        <taxon>Bacteria</taxon>
        <taxon>Pseudomonadati</taxon>
        <taxon>Pseudomonadota</taxon>
        <taxon>Betaproteobacteria</taxon>
        <taxon>Burkholderiales</taxon>
        <taxon>Comamonadaceae</taxon>
        <taxon>Comamonas</taxon>
    </lineage>
</organism>
<feature type="transmembrane region" description="Helical" evidence="1">
    <location>
        <begin position="699"/>
        <end position="716"/>
    </location>
</feature>
<dbReference type="Gene3D" id="2.160.20.20">
    <property type="match status" value="1"/>
</dbReference>
<dbReference type="InterPro" id="IPR012332">
    <property type="entry name" value="Autotransporter_pectin_lyase_C"/>
</dbReference>
<keyword evidence="1" id="KW-0472">Membrane</keyword>
<dbReference type="EMBL" id="JACHKZ010000024">
    <property type="protein sequence ID" value="MBB6579202.1"/>
    <property type="molecule type" value="Genomic_DNA"/>
</dbReference>
<dbReference type="Pfam" id="PF18883">
    <property type="entry name" value="AC_1"/>
    <property type="match status" value="1"/>
</dbReference>
<keyword evidence="5" id="KW-1185">Reference proteome</keyword>
<dbReference type="Pfam" id="PF18203">
    <property type="entry name" value="IPTL-CTERM"/>
    <property type="match status" value="1"/>
</dbReference>